<sequence>MVMIGLPSFGPRISVYGRGVLISTLSLFNSKDIEENGEIWYS</sequence>
<evidence type="ECO:0000313" key="2">
    <source>
        <dbReference type="Proteomes" id="UP000042527"/>
    </source>
</evidence>
<accession>A0A0B7GSW8</accession>
<gene>
    <name evidence="1" type="ORF">TPHV1_10275</name>
</gene>
<name>A0A0B7GSW8_TREPH</name>
<protein>
    <submittedName>
        <fullName evidence="1">Uncharacterized protein</fullName>
    </submittedName>
</protein>
<keyword evidence="2" id="KW-1185">Reference proteome</keyword>
<organism evidence="1 2">
    <name type="scientific">Treponema phagedenis</name>
    <dbReference type="NCBI Taxonomy" id="162"/>
    <lineage>
        <taxon>Bacteria</taxon>
        <taxon>Pseudomonadati</taxon>
        <taxon>Spirochaetota</taxon>
        <taxon>Spirochaetia</taxon>
        <taxon>Spirochaetales</taxon>
        <taxon>Treponemataceae</taxon>
        <taxon>Treponema</taxon>
    </lineage>
</organism>
<dbReference type="EMBL" id="CDNC01000001">
    <property type="protein sequence ID" value="CEM60607.1"/>
    <property type="molecule type" value="Genomic_DNA"/>
</dbReference>
<dbReference type="Proteomes" id="UP000042527">
    <property type="component" value="Unassembled WGS sequence"/>
</dbReference>
<dbReference type="AlphaFoldDB" id="A0A0B7GSW8"/>
<proteinExistence type="predicted"/>
<evidence type="ECO:0000313" key="1">
    <source>
        <dbReference type="EMBL" id="CEM60607.1"/>
    </source>
</evidence>
<reference evidence="2" key="1">
    <citation type="submission" date="2015-01" db="EMBL/GenBank/DDBJ databases">
        <authorList>
            <person name="Manzoor Shahid"/>
            <person name="Zubair Saima"/>
        </authorList>
    </citation>
    <scope>NUCLEOTIDE SEQUENCE [LARGE SCALE GENOMIC DNA]</scope>
    <source>
        <strain evidence="2">V1</strain>
    </source>
</reference>